<proteinExistence type="predicted"/>
<name>A0ABU3QWW4_9GAMM</name>
<dbReference type="EMBL" id="JAWCUA010000001">
    <property type="protein sequence ID" value="MDU0111931.1"/>
    <property type="molecule type" value="Genomic_DNA"/>
</dbReference>
<reference evidence="1 2" key="1">
    <citation type="submission" date="2023-10" db="EMBL/GenBank/DDBJ databases">
        <title>Psychrosphaera aquimaarina strain SW33 isolated from seawater.</title>
        <authorList>
            <person name="Bayburt H."/>
            <person name="Kim J.M."/>
            <person name="Choi B.J."/>
            <person name="Jeon C.O."/>
        </authorList>
    </citation>
    <scope>NUCLEOTIDE SEQUENCE [LARGE SCALE GENOMIC DNA]</scope>
    <source>
        <strain evidence="1 2">KCTC 52743</strain>
    </source>
</reference>
<accession>A0ABU3QWW4</accession>
<dbReference type="RefSeq" id="WP_315945786.1">
    <property type="nucleotide sequence ID" value="NZ_JAWCUA010000001.1"/>
</dbReference>
<comment type="caution">
    <text evidence="1">The sequence shown here is derived from an EMBL/GenBank/DDBJ whole genome shotgun (WGS) entry which is preliminary data.</text>
</comment>
<protein>
    <recommendedName>
        <fullName evidence="3">STAS/SEC14 domain-containing protein</fullName>
    </recommendedName>
</protein>
<evidence type="ECO:0008006" key="3">
    <source>
        <dbReference type="Google" id="ProtNLM"/>
    </source>
</evidence>
<keyword evidence="2" id="KW-1185">Reference proteome</keyword>
<gene>
    <name evidence="1" type="ORF">RT723_02700</name>
</gene>
<evidence type="ECO:0000313" key="2">
    <source>
        <dbReference type="Proteomes" id="UP001257914"/>
    </source>
</evidence>
<organism evidence="1 2">
    <name type="scientific">Psychrosphaera aquimarina</name>
    <dbReference type="NCBI Taxonomy" id="2044854"/>
    <lineage>
        <taxon>Bacteria</taxon>
        <taxon>Pseudomonadati</taxon>
        <taxon>Pseudomonadota</taxon>
        <taxon>Gammaproteobacteria</taxon>
        <taxon>Alteromonadales</taxon>
        <taxon>Pseudoalteromonadaceae</taxon>
        <taxon>Psychrosphaera</taxon>
    </lineage>
</organism>
<evidence type="ECO:0000313" key="1">
    <source>
        <dbReference type="EMBL" id="MDU0111931.1"/>
    </source>
</evidence>
<sequence>MAIFMIEHGSFQMEVIDQTLVVKCFDAWNTETVVRMCKEYKELVKTIKDKPWACLVDLSQWELSTPDMWEKIDELNEWANQNNQKYEAVICSLSIQRMFLEASHEVLTNVESRFCDDLQEAFNWLQSVGVYNSPS</sequence>
<dbReference type="Proteomes" id="UP001257914">
    <property type="component" value="Unassembled WGS sequence"/>
</dbReference>